<evidence type="ECO:0000256" key="5">
    <source>
        <dbReference type="ARBA" id="ARBA00022729"/>
    </source>
</evidence>
<dbReference type="InterPro" id="IPR011008">
    <property type="entry name" value="Dimeric_a/b-barrel"/>
</dbReference>
<name>A0ABP8Q0I4_9ACTN</name>
<dbReference type="EMBL" id="BAABHF010000019">
    <property type="protein sequence ID" value="GAA4495636.1"/>
    <property type="molecule type" value="Genomic_DNA"/>
</dbReference>
<gene>
    <name evidence="17" type="ORF">GCM10023191_036580</name>
</gene>
<evidence type="ECO:0000256" key="1">
    <source>
        <dbReference type="ARBA" id="ARBA00004196"/>
    </source>
</evidence>
<keyword evidence="5" id="KW-0732">Signal</keyword>
<reference evidence="18" key="1">
    <citation type="journal article" date="2019" name="Int. J. Syst. Evol. Microbiol.">
        <title>The Global Catalogue of Microorganisms (GCM) 10K type strain sequencing project: providing services to taxonomists for standard genome sequencing and annotation.</title>
        <authorList>
            <consortium name="The Broad Institute Genomics Platform"/>
            <consortium name="The Broad Institute Genome Sequencing Center for Infectious Disease"/>
            <person name="Wu L."/>
            <person name="Ma J."/>
        </authorList>
    </citation>
    <scope>NUCLEOTIDE SEQUENCE [LARGE SCALE GENOMIC DNA]</scope>
    <source>
        <strain evidence="18">JCM 17933</strain>
    </source>
</reference>
<feature type="region of interest" description="Disordered" evidence="14">
    <location>
        <begin position="1"/>
        <end position="36"/>
    </location>
</feature>
<protein>
    <recommendedName>
        <fullName evidence="10 13">Deferrochelatase</fullName>
        <ecNumber evidence="13">1.11.1.-</ecNumber>
    </recommendedName>
    <alternativeName>
        <fullName evidence="11 13">Peroxidase EfeB</fullName>
    </alternativeName>
</protein>
<dbReference type="NCBIfam" id="TIGR01413">
    <property type="entry name" value="Dyp_perox_fam"/>
    <property type="match status" value="1"/>
</dbReference>
<evidence type="ECO:0000313" key="18">
    <source>
        <dbReference type="Proteomes" id="UP001500503"/>
    </source>
</evidence>
<dbReference type="Proteomes" id="UP001500503">
    <property type="component" value="Unassembled WGS sequence"/>
</dbReference>
<dbReference type="InterPro" id="IPR006313">
    <property type="entry name" value="EfeB/EfeN"/>
</dbReference>
<dbReference type="InterPro" id="IPR048328">
    <property type="entry name" value="Dyp_perox_C"/>
</dbReference>
<dbReference type="InterPro" id="IPR006311">
    <property type="entry name" value="TAT_signal"/>
</dbReference>
<feature type="domain" description="Dyp-type peroxidase C-terminal" evidence="16">
    <location>
        <begin position="238"/>
        <end position="420"/>
    </location>
</feature>
<dbReference type="InterPro" id="IPR048327">
    <property type="entry name" value="Dyp_perox_N"/>
</dbReference>
<comment type="cofactor">
    <cofactor evidence="13">
        <name>heme b</name>
        <dbReference type="ChEBI" id="CHEBI:60344"/>
    </cofactor>
    <text evidence="13">Binds 1 heme b (iron(II)-protoporphyrin IX) group non-covalently per subunit.</text>
</comment>
<feature type="compositionally biased region" description="Basic and acidic residues" evidence="14">
    <location>
        <begin position="16"/>
        <end position="36"/>
    </location>
</feature>
<dbReference type="SUPFAM" id="SSF54909">
    <property type="entry name" value="Dimeric alpha+beta barrel"/>
    <property type="match status" value="1"/>
</dbReference>
<evidence type="ECO:0000256" key="6">
    <source>
        <dbReference type="ARBA" id="ARBA00023002"/>
    </source>
</evidence>
<evidence type="ECO:0000259" key="16">
    <source>
        <dbReference type="Pfam" id="PF20628"/>
    </source>
</evidence>
<evidence type="ECO:0000256" key="9">
    <source>
        <dbReference type="ARBA" id="ARBA00025737"/>
    </source>
</evidence>
<evidence type="ECO:0000256" key="4">
    <source>
        <dbReference type="ARBA" id="ARBA00022723"/>
    </source>
</evidence>
<dbReference type="PANTHER" id="PTHR30521:SF4">
    <property type="entry name" value="DEFERROCHELATASE"/>
    <property type="match status" value="1"/>
</dbReference>
<keyword evidence="18" id="KW-1185">Reference proteome</keyword>
<proteinExistence type="inferred from homology"/>
<dbReference type="InterPro" id="IPR006314">
    <property type="entry name" value="Dyp_peroxidase"/>
</dbReference>
<dbReference type="RefSeq" id="WP_345465049.1">
    <property type="nucleotide sequence ID" value="NZ_BAABHF010000019.1"/>
</dbReference>
<evidence type="ECO:0000259" key="15">
    <source>
        <dbReference type="Pfam" id="PF04261"/>
    </source>
</evidence>
<evidence type="ECO:0000313" key="17">
    <source>
        <dbReference type="EMBL" id="GAA4495636.1"/>
    </source>
</evidence>
<evidence type="ECO:0000256" key="13">
    <source>
        <dbReference type="RuleBase" id="RU365017"/>
    </source>
</evidence>
<comment type="function">
    <text evidence="13">Involved in the recovery of exogenous heme iron. Extracts iron from heme while preserving the protoporphyrin ring intact.</text>
</comment>
<dbReference type="PROSITE" id="PS51404">
    <property type="entry name" value="DYP_PEROXIDASE"/>
    <property type="match status" value="1"/>
</dbReference>
<evidence type="ECO:0000256" key="10">
    <source>
        <dbReference type="ARBA" id="ARBA00033771"/>
    </source>
</evidence>
<evidence type="ECO:0000256" key="12">
    <source>
        <dbReference type="ARBA" id="ARBA00048856"/>
    </source>
</evidence>
<dbReference type="EC" id="1.11.1.-" evidence="13"/>
<comment type="subcellular location">
    <subcellularLocation>
        <location evidence="1">Cell envelope</location>
    </subcellularLocation>
</comment>
<evidence type="ECO:0000256" key="11">
    <source>
        <dbReference type="ARBA" id="ARBA00033775"/>
    </source>
</evidence>
<accession>A0ABP8Q0I4</accession>
<dbReference type="PANTHER" id="PTHR30521">
    <property type="entry name" value="DEFERROCHELATASE/PEROXIDASE"/>
    <property type="match status" value="1"/>
</dbReference>
<evidence type="ECO:0000256" key="14">
    <source>
        <dbReference type="SAM" id="MobiDB-lite"/>
    </source>
</evidence>
<comment type="similarity">
    <text evidence="9 13">Belongs to the DyP-type peroxidase family.</text>
</comment>
<keyword evidence="7 13" id="KW-0408">Iron</keyword>
<keyword evidence="3 13" id="KW-0349">Heme</keyword>
<dbReference type="GO" id="GO:0004601">
    <property type="term" value="F:peroxidase activity"/>
    <property type="evidence" value="ECO:0007669"/>
    <property type="project" value="UniProtKB-KW"/>
</dbReference>
<keyword evidence="8" id="KW-0456">Lyase</keyword>
<evidence type="ECO:0000256" key="2">
    <source>
        <dbReference type="ARBA" id="ARBA00022559"/>
    </source>
</evidence>
<comment type="caution">
    <text evidence="17">The sequence shown here is derived from an EMBL/GenBank/DDBJ whole genome shotgun (WGS) entry which is preliminary data.</text>
</comment>
<dbReference type="PROSITE" id="PS51318">
    <property type="entry name" value="TAT"/>
    <property type="match status" value="1"/>
</dbReference>
<evidence type="ECO:0000256" key="7">
    <source>
        <dbReference type="ARBA" id="ARBA00023004"/>
    </source>
</evidence>
<comment type="catalytic activity">
    <reaction evidence="12">
        <text>heme b + 2 H(+) = protoporphyrin IX + Fe(2+)</text>
        <dbReference type="Rhea" id="RHEA:22584"/>
        <dbReference type="ChEBI" id="CHEBI:15378"/>
        <dbReference type="ChEBI" id="CHEBI:29033"/>
        <dbReference type="ChEBI" id="CHEBI:57306"/>
        <dbReference type="ChEBI" id="CHEBI:60344"/>
        <dbReference type="EC" id="4.98.1.1"/>
    </reaction>
    <physiologicalReaction direction="left-to-right" evidence="12">
        <dbReference type="Rhea" id="RHEA:22585"/>
    </physiologicalReaction>
</comment>
<keyword evidence="4 13" id="KW-0479">Metal-binding</keyword>
<evidence type="ECO:0000256" key="3">
    <source>
        <dbReference type="ARBA" id="ARBA00022617"/>
    </source>
</evidence>
<dbReference type="Pfam" id="PF20628">
    <property type="entry name" value="Dyp_perox_C"/>
    <property type="match status" value="1"/>
</dbReference>
<organism evidence="17 18">
    <name type="scientific">Actinoallomurus oryzae</name>
    <dbReference type="NCBI Taxonomy" id="502180"/>
    <lineage>
        <taxon>Bacteria</taxon>
        <taxon>Bacillati</taxon>
        <taxon>Actinomycetota</taxon>
        <taxon>Actinomycetes</taxon>
        <taxon>Streptosporangiales</taxon>
        <taxon>Thermomonosporaceae</taxon>
        <taxon>Actinoallomurus</taxon>
    </lineage>
</organism>
<evidence type="ECO:0000256" key="8">
    <source>
        <dbReference type="ARBA" id="ARBA00023239"/>
    </source>
</evidence>
<keyword evidence="2 13" id="KW-0575">Peroxidase</keyword>
<sequence length="433" mass="46519">MTERSPHGDGASRGADAPRRDGASRREGAPRGDRRSFLRGALAAGVAGSLAGASASAAAAPPGRATPPPARPFHGAHQAGILDHPRPRTIVVSLDVIASGRGELTEFFRTLTDRARTLTAGGAPDDSGISAPPPDSGVLGPDVPAGGLTVTVGVGASLFDDRYGLASRKPAGLKPMRMFPNDDLDPDWCHGDVSLQLSAEDDDTVVHALRDIARHTRGAAQIRWRMSGFTSPPRPSGTPRNLMGFKDGIANPDTASGGEMDRLVWADRAREPAWTAGGSYVVIRLIRMLVEFWDRVGITEQEQMFGRARATGAPLDGTHELDEPKFAQDPIGKVIPLTSHIRMANPRTPQTADSRILRRSYNYDRGVDAVGDLDMGLVFTCYQQDPKRQFEAVQERLIDEPLVDYITPFGGGYFFALPGVRDSKDFLGRTLLA</sequence>
<feature type="domain" description="Dyp-type peroxidase N-terminal" evidence="15">
    <location>
        <begin position="78"/>
        <end position="229"/>
    </location>
</feature>
<dbReference type="Pfam" id="PF04261">
    <property type="entry name" value="Dyp_perox_N"/>
    <property type="match status" value="1"/>
</dbReference>
<dbReference type="NCBIfam" id="TIGR01412">
    <property type="entry name" value="tat_substr_1"/>
    <property type="match status" value="1"/>
</dbReference>
<keyword evidence="6 13" id="KW-0560">Oxidoreductase</keyword>
<feature type="region of interest" description="Disordered" evidence="14">
    <location>
        <begin position="57"/>
        <end position="84"/>
    </location>
</feature>